<dbReference type="InterPro" id="IPR011060">
    <property type="entry name" value="RibuloseP-bd_barrel"/>
</dbReference>
<dbReference type="InterPro" id="IPR001754">
    <property type="entry name" value="OMPdeCOase_dom"/>
</dbReference>
<feature type="domain" description="Orotidine 5'-phosphate decarboxylase" evidence="8">
    <location>
        <begin position="28"/>
        <end position="300"/>
    </location>
</feature>
<keyword evidence="5" id="KW-0456">Lyase</keyword>
<dbReference type="EC" id="4.1.1.23" evidence="7"/>
<evidence type="ECO:0000313" key="10">
    <source>
        <dbReference type="Proteomes" id="UP000240739"/>
    </source>
</evidence>
<reference evidence="9 10" key="1">
    <citation type="submission" date="2018-03" db="EMBL/GenBank/DDBJ databases">
        <title>Aquarubrobacter algicola gen. nov., sp. nov., a novel actinobacterium isolated from shallow eutrophic lake during the end of cyanobacterial harmful algal blooms.</title>
        <authorList>
            <person name="Chun S.J."/>
        </authorList>
    </citation>
    <scope>NUCLEOTIDE SEQUENCE [LARGE SCALE GENOMIC DNA]</scope>
    <source>
        <strain evidence="9 10">Seoho-28</strain>
    </source>
</reference>
<dbReference type="GO" id="GO:0004590">
    <property type="term" value="F:orotidine-5'-phosphate decarboxylase activity"/>
    <property type="evidence" value="ECO:0007669"/>
    <property type="project" value="UniProtKB-UniRule"/>
</dbReference>
<dbReference type="InterPro" id="IPR011995">
    <property type="entry name" value="OMPdecase_type-2"/>
</dbReference>
<organism evidence="9 10">
    <name type="scientific">Paraconexibacter algicola</name>
    <dbReference type="NCBI Taxonomy" id="2133960"/>
    <lineage>
        <taxon>Bacteria</taxon>
        <taxon>Bacillati</taxon>
        <taxon>Actinomycetota</taxon>
        <taxon>Thermoleophilia</taxon>
        <taxon>Solirubrobacterales</taxon>
        <taxon>Paraconexibacteraceae</taxon>
        <taxon>Paraconexibacter</taxon>
    </lineage>
</organism>
<dbReference type="SUPFAM" id="SSF51366">
    <property type="entry name" value="Ribulose-phoshate binding barrel"/>
    <property type="match status" value="1"/>
</dbReference>
<dbReference type="GO" id="GO:0006207">
    <property type="term" value="P:'de novo' pyrimidine nucleobase biosynthetic process"/>
    <property type="evidence" value="ECO:0007669"/>
    <property type="project" value="InterPro"/>
</dbReference>
<proteinExistence type="inferred from homology"/>
<evidence type="ECO:0000256" key="5">
    <source>
        <dbReference type="ARBA" id="ARBA00023239"/>
    </source>
</evidence>
<dbReference type="Proteomes" id="UP000240739">
    <property type="component" value="Unassembled WGS sequence"/>
</dbReference>
<evidence type="ECO:0000259" key="8">
    <source>
        <dbReference type="SMART" id="SM00934"/>
    </source>
</evidence>
<dbReference type="SMART" id="SM00934">
    <property type="entry name" value="OMPdecase"/>
    <property type="match status" value="1"/>
</dbReference>
<dbReference type="NCBIfam" id="TIGR02127">
    <property type="entry name" value="pyrF_sub2"/>
    <property type="match status" value="1"/>
</dbReference>
<dbReference type="Pfam" id="PF00215">
    <property type="entry name" value="OMPdecase"/>
    <property type="match status" value="1"/>
</dbReference>
<keyword evidence="10" id="KW-1185">Reference proteome</keyword>
<evidence type="ECO:0000256" key="7">
    <source>
        <dbReference type="NCBIfam" id="TIGR02127"/>
    </source>
</evidence>
<comment type="pathway">
    <text evidence="1">Pyrimidine metabolism; UMP biosynthesis via de novo pathway; UMP from orotate: step 2/2.</text>
</comment>
<evidence type="ECO:0000256" key="3">
    <source>
        <dbReference type="ARBA" id="ARBA00022793"/>
    </source>
</evidence>
<evidence type="ECO:0000256" key="1">
    <source>
        <dbReference type="ARBA" id="ARBA00004861"/>
    </source>
</evidence>
<evidence type="ECO:0000313" key="9">
    <source>
        <dbReference type="EMBL" id="PTL56375.1"/>
    </source>
</evidence>
<name>A0A2T4UF28_9ACTN</name>
<dbReference type="RefSeq" id="WP_107570094.1">
    <property type="nucleotide sequence ID" value="NZ_PYYB01000002.1"/>
</dbReference>
<dbReference type="AlphaFoldDB" id="A0A2T4UF28"/>
<protein>
    <recommendedName>
        <fullName evidence="7">Orotidine-5'-phosphate decarboxylase</fullName>
        <ecNumber evidence="7">4.1.1.23</ecNumber>
    </recommendedName>
</protein>
<comment type="caution">
    <text evidence="9">The sequence shown here is derived from an EMBL/GenBank/DDBJ whole genome shotgun (WGS) entry which is preliminary data.</text>
</comment>
<dbReference type="EMBL" id="PYYB01000002">
    <property type="protein sequence ID" value="PTL56375.1"/>
    <property type="molecule type" value="Genomic_DNA"/>
</dbReference>
<comment type="catalytic activity">
    <reaction evidence="6">
        <text>orotidine 5'-phosphate + H(+) = UMP + CO2</text>
        <dbReference type="Rhea" id="RHEA:11596"/>
        <dbReference type="ChEBI" id="CHEBI:15378"/>
        <dbReference type="ChEBI" id="CHEBI:16526"/>
        <dbReference type="ChEBI" id="CHEBI:57538"/>
        <dbReference type="ChEBI" id="CHEBI:57865"/>
        <dbReference type="EC" id="4.1.1.23"/>
    </reaction>
</comment>
<dbReference type="GO" id="GO:0044205">
    <property type="term" value="P:'de novo' UMP biosynthetic process"/>
    <property type="evidence" value="ECO:0007669"/>
    <property type="project" value="UniProtKB-UniPathway"/>
</dbReference>
<evidence type="ECO:0000256" key="6">
    <source>
        <dbReference type="ARBA" id="ARBA00049157"/>
    </source>
</evidence>
<keyword evidence="3" id="KW-0210">Decarboxylase</keyword>
<evidence type="ECO:0000256" key="4">
    <source>
        <dbReference type="ARBA" id="ARBA00022975"/>
    </source>
</evidence>
<evidence type="ECO:0000256" key="2">
    <source>
        <dbReference type="ARBA" id="ARBA00008847"/>
    </source>
</evidence>
<dbReference type="OrthoDB" id="9808470at2"/>
<dbReference type="PANTHER" id="PTHR43375">
    <property type="entry name" value="OROTIDINE 5'-PHOSPHATE DECARBOXYLASE"/>
    <property type="match status" value="1"/>
</dbReference>
<dbReference type="PANTHER" id="PTHR43375:SF1">
    <property type="entry name" value="OROTIDINE 5'-PHOSPHATE DECARBOXYLASE"/>
    <property type="match status" value="1"/>
</dbReference>
<comment type="similarity">
    <text evidence="2">Belongs to the OMP decarboxylase family. Type 2 subfamily.</text>
</comment>
<sequence length="312" mass="31141">MTGPSAVAATGRRFGDRVTDHVAARESQIVLGLDPDPSRLWPGSGDGVPADGPPAARAAAAVAAHCRAVIAAVAPAVVAVKPQLACFERLGAPGRAALGAAVEAAHEHGLLVVADGKRGDIDVSATAYAQSLVGTTPTPYGDVPGLGADALTAAPYMGVDTIDSLLAVTRPAGAGVFVLVRTSNPGAADVEDLELAGGGPLWEHVARIVDRLGEGDGAALHDVGAVVGATRPEHVARMRELMPRAVFLLPGVGAQGGRVEDLAPAWAPGPAGGLATASRSIVQAAERGGVGTPAAAARAEAERLRDAAWSLA</sequence>
<gene>
    <name evidence="9" type="primary">pyrF</name>
    <name evidence="9" type="ORF">C7Y72_15525</name>
</gene>
<keyword evidence="4" id="KW-0665">Pyrimidine biosynthesis</keyword>
<dbReference type="Gene3D" id="3.20.20.70">
    <property type="entry name" value="Aldolase class I"/>
    <property type="match status" value="1"/>
</dbReference>
<dbReference type="InterPro" id="IPR013785">
    <property type="entry name" value="Aldolase_TIM"/>
</dbReference>
<dbReference type="UniPathway" id="UPA00070">
    <property type="reaction ID" value="UER00120"/>
</dbReference>
<accession>A0A2T4UF28</accession>